<dbReference type="SUPFAM" id="SSF103473">
    <property type="entry name" value="MFS general substrate transporter"/>
    <property type="match status" value="1"/>
</dbReference>
<keyword evidence="3" id="KW-1003">Cell membrane</keyword>
<feature type="transmembrane region" description="Helical" evidence="7">
    <location>
        <begin position="20"/>
        <end position="43"/>
    </location>
</feature>
<comment type="subcellular location">
    <subcellularLocation>
        <location evidence="1">Cell membrane</location>
        <topology evidence="1">Multi-pass membrane protein</topology>
    </subcellularLocation>
</comment>
<dbReference type="PROSITE" id="PS50850">
    <property type="entry name" value="MFS"/>
    <property type="match status" value="1"/>
</dbReference>
<feature type="transmembrane region" description="Helical" evidence="7">
    <location>
        <begin position="181"/>
        <end position="199"/>
    </location>
</feature>
<evidence type="ECO:0000259" key="8">
    <source>
        <dbReference type="PROSITE" id="PS50850"/>
    </source>
</evidence>
<keyword evidence="6 7" id="KW-0472">Membrane</keyword>
<accession>A0ABM6LNU4</accession>
<dbReference type="EMBL" id="CP021920">
    <property type="protein sequence ID" value="ASB91109.1"/>
    <property type="molecule type" value="Genomic_DNA"/>
</dbReference>
<proteinExistence type="predicted"/>
<keyword evidence="2" id="KW-0813">Transport</keyword>
<feature type="transmembrane region" description="Helical" evidence="7">
    <location>
        <begin position="149"/>
        <end position="169"/>
    </location>
</feature>
<keyword evidence="10" id="KW-1185">Reference proteome</keyword>
<dbReference type="Gene3D" id="1.20.1250.20">
    <property type="entry name" value="MFS general substrate transporter like domains"/>
    <property type="match status" value="1"/>
</dbReference>
<feature type="transmembrane region" description="Helical" evidence="7">
    <location>
        <begin position="279"/>
        <end position="297"/>
    </location>
</feature>
<evidence type="ECO:0000256" key="3">
    <source>
        <dbReference type="ARBA" id="ARBA00022475"/>
    </source>
</evidence>
<feature type="transmembrane region" description="Helical" evidence="7">
    <location>
        <begin position="84"/>
        <end position="112"/>
    </location>
</feature>
<evidence type="ECO:0000313" key="10">
    <source>
        <dbReference type="Proteomes" id="UP000196877"/>
    </source>
</evidence>
<evidence type="ECO:0000256" key="5">
    <source>
        <dbReference type="ARBA" id="ARBA00022989"/>
    </source>
</evidence>
<dbReference type="InterPro" id="IPR036259">
    <property type="entry name" value="MFS_trans_sf"/>
</dbReference>
<dbReference type="InterPro" id="IPR010290">
    <property type="entry name" value="TM_effector"/>
</dbReference>
<name>A0ABM6LNU4_9BACI</name>
<dbReference type="InterPro" id="IPR020846">
    <property type="entry name" value="MFS_dom"/>
</dbReference>
<evidence type="ECO:0000256" key="2">
    <source>
        <dbReference type="ARBA" id="ARBA00022448"/>
    </source>
</evidence>
<reference evidence="9 10" key="1">
    <citation type="submission" date="2017-06" db="EMBL/GenBank/DDBJ databases">
        <title>Genome sequence of Bacillus sonorensis strain SRCM101395.</title>
        <authorList>
            <person name="Cho S.H."/>
        </authorList>
    </citation>
    <scope>NUCLEOTIDE SEQUENCE [LARGE SCALE GENOMIC DNA]</scope>
    <source>
        <strain evidence="9 10">SRCM101395</strain>
    </source>
</reference>
<evidence type="ECO:0000256" key="6">
    <source>
        <dbReference type="ARBA" id="ARBA00023136"/>
    </source>
</evidence>
<evidence type="ECO:0000256" key="7">
    <source>
        <dbReference type="SAM" id="Phobius"/>
    </source>
</evidence>
<dbReference type="CDD" id="cd06173">
    <property type="entry name" value="MFS_MefA_like"/>
    <property type="match status" value="1"/>
</dbReference>
<keyword evidence="4 7" id="KW-0812">Transmembrane</keyword>
<sequence>MLFCQSMNACLLLIIPISYLRGFLSIEVVLAVAFLTGCCSIFYQISYSSYLPEIVPSQSLLNGNAKLEVTNGAAQVAGPGIGGYIIQLLTAPIAVFLDAVSFIISFILTLFLPESRVKKRDPSNRQSVWKDIGEGIAFTFQHQILRPILISYSLSVLFIGLYQSISVIYMTRSLNFSASDIGVILGLGNAGFLVGALISRKLAEKLGVGRVIVGSLGLLAVGFLIIGSVPNNQYTLYLLLLGQFLLSMGVPIYNVNLVSLRQAITPGHLLGRVNSVSKVFGRGLVPVGAVIGGILATTIEVRYAVIAAGIGGILSILPALFSEVINMKTID</sequence>
<evidence type="ECO:0000313" key="9">
    <source>
        <dbReference type="EMBL" id="ASB91109.1"/>
    </source>
</evidence>
<feature type="domain" description="Major facilitator superfamily (MFS) profile" evidence="8">
    <location>
        <begin position="144"/>
        <end position="331"/>
    </location>
</feature>
<gene>
    <name evidence="9" type="ORF">S101395_04621</name>
</gene>
<feature type="transmembrane region" description="Helical" evidence="7">
    <location>
        <begin position="236"/>
        <end position="258"/>
    </location>
</feature>
<dbReference type="PANTHER" id="PTHR23513">
    <property type="entry name" value="INTEGRAL MEMBRANE EFFLUX PROTEIN-RELATED"/>
    <property type="match status" value="1"/>
</dbReference>
<dbReference type="Proteomes" id="UP000196877">
    <property type="component" value="Chromosome"/>
</dbReference>
<evidence type="ECO:0000256" key="1">
    <source>
        <dbReference type="ARBA" id="ARBA00004651"/>
    </source>
</evidence>
<dbReference type="PANTHER" id="PTHR23513:SF6">
    <property type="entry name" value="MAJOR FACILITATOR SUPERFAMILY ASSOCIATED DOMAIN-CONTAINING PROTEIN"/>
    <property type="match status" value="1"/>
</dbReference>
<feature type="transmembrane region" description="Helical" evidence="7">
    <location>
        <begin position="211"/>
        <end position="230"/>
    </location>
</feature>
<keyword evidence="5 7" id="KW-1133">Transmembrane helix</keyword>
<evidence type="ECO:0000256" key="4">
    <source>
        <dbReference type="ARBA" id="ARBA00022692"/>
    </source>
</evidence>
<protein>
    <recommendedName>
        <fullName evidence="8">Major facilitator superfamily (MFS) profile domain-containing protein</fullName>
    </recommendedName>
</protein>
<organism evidence="9 10">
    <name type="scientific">Bacillus sonorensis</name>
    <dbReference type="NCBI Taxonomy" id="119858"/>
    <lineage>
        <taxon>Bacteria</taxon>
        <taxon>Bacillati</taxon>
        <taxon>Bacillota</taxon>
        <taxon>Bacilli</taxon>
        <taxon>Bacillales</taxon>
        <taxon>Bacillaceae</taxon>
        <taxon>Bacillus</taxon>
    </lineage>
</organism>
<feature type="transmembrane region" description="Helical" evidence="7">
    <location>
        <begin position="303"/>
        <end position="321"/>
    </location>
</feature>
<dbReference type="Pfam" id="PF05977">
    <property type="entry name" value="MFS_3"/>
    <property type="match status" value="1"/>
</dbReference>